<feature type="compositionally biased region" description="Polar residues" evidence="1">
    <location>
        <begin position="103"/>
        <end position="112"/>
    </location>
</feature>
<reference evidence="2" key="1">
    <citation type="submission" date="2023-01" db="EMBL/GenBank/DDBJ databases">
        <title>Exophiala dermititidis isolated from Cystic Fibrosis Patient.</title>
        <authorList>
            <person name="Kurbessoian T."/>
            <person name="Crocker A."/>
            <person name="Murante D."/>
            <person name="Hogan D.A."/>
            <person name="Stajich J.E."/>
        </authorList>
    </citation>
    <scope>NUCLEOTIDE SEQUENCE</scope>
    <source>
        <strain evidence="2">Ex8</strain>
    </source>
</reference>
<dbReference type="AlphaFoldDB" id="A0AAN6IY93"/>
<dbReference type="Proteomes" id="UP001161757">
    <property type="component" value="Unassembled WGS sequence"/>
</dbReference>
<feature type="compositionally biased region" description="Polar residues" evidence="1">
    <location>
        <begin position="335"/>
        <end position="347"/>
    </location>
</feature>
<feature type="region of interest" description="Disordered" evidence="1">
    <location>
        <begin position="399"/>
        <end position="431"/>
    </location>
</feature>
<dbReference type="EMBL" id="JAJGCB010000008">
    <property type="protein sequence ID" value="KAJ8991411.1"/>
    <property type="molecule type" value="Genomic_DNA"/>
</dbReference>
<comment type="caution">
    <text evidence="2">The sequence shown here is derived from an EMBL/GenBank/DDBJ whole genome shotgun (WGS) entry which is preliminary data.</text>
</comment>
<name>A0AAN6IY93_EXODE</name>
<evidence type="ECO:0000256" key="1">
    <source>
        <dbReference type="SAM" id="MobiDB-lite"/>
    </source>
</evidence>
<feature type="region of interest" description="Disordered" evidence="1">
    <location>
        <begin position="82"/>
        <end position="112"/>
    </location>
</feature>
<feature type="compositionally biased region" description="Polar residues" evidence="1">
    <location>
        <begin position="403"/>
        <end position="413"/>
    </location>
</feature>
<accession>A0AAN6IY93</accession>
<organism evidence="2 3">
    <name type="scientific">Exophiala dermatitidis</name>
    <name type="common">Black yeast-like fungus</name>
    <name type="synonym">Wangiella dermatitidis</name>
    <dbReference type="NCBI Taxonomy" id="5970"/>
    <lineage>
        <taxon>Eukaryota</taxon>
        <taxon>Fungi</taxon>
        <taxon>Dikarya</taxon>
        <taxon>Ascomycota</taxon>
        <taxon>Pezizomycotina</taxon>
        <taxon>Eurotiomycetes</taxon>
        <taxon>Chaetothyriomycetidae</taxon>
        <taxon>Chaetothyriales</taxon>
        <taxon>Herpotrichiellaceae</taxon>
        <taxon>Exophiala</taxon>
    </lineage>
</organism>
<feature type="region of interest" description="Disordered" evidence="1">
    <location>
        <begin position="158"/>
        <end position="198"/>
    </location>
</feature>
<proteinExistence type="predicted"/>
<gene>
    <name evidence="2" type="ORF">HRR80_004748</name>
</gene>
<sequence length="548" mass="61023">MAAKPRRAGNTPRKTLKQSLKDVFLRRLRKSPIPPVETVGSGILRKGGPSSSFVSSVWTLSPLEADDSVWSLEQYNSSHAIPNRFETPTERSTSRTRARQSLLPATSISQFNQQHLRYRDPTASERPVHQAISQTYTPLSSQQASIATISHIPSVSTLRLQDSRPSLAPREPAKRPASPSSARTLRRNERRGKQVSWLDSATSSSISVRTHCSVEEHAAAIERPACLRQVEHFKSFCVLDTAMAGCPVVATSQELRYIFEIGEHFFLNSCECEGASMDIVTGQDAAGDPVTHLVLFTPLVIPSSGRSRFMLVSLVDVTRFIHETAALPEFEKLSDSSTIESDPQTPLYNAPPSDWAPPTCKLSAEDLLGGCVLPEDRNDYGKPTMRSADDVWLNLANEEKSRTSTARNTPRSTRSLDDNPRSSDDSRLSKTSTTVDDVLEDFMTSLRELYSDFFLLGKSPLDDTYYEICNVSPMLYAARDYIHGHLSRTGQQGLAELSARLAQDKPFQIQVKWGLEGVDRRLYCSPLYGHNTTTWICFLVDPNTPELW</sequence>
<feature type="region of interest" description="Disordered" evidence="1">
    <location>
        <begin position="333"/>
        <end position="355"/>
    </location>
</feature>
<evidence type="ECO:0000313" key="2">
    <source>
        <dbReference type="EMBL" id="KAJ8991411.1"/>
    </source>
</evidence>
<feature type="compositionally biased region" description="Basic and acidic residues" evidence="1">
    <location>
        <begin position="414"/>
        <end position="428"/>
    </location>
</feature>
<evidence type="ECO:0000313" key="3">
    <source>
        <dbReference type="Proteomes" id="UP001161757"/>
    </source>
</evidence>
<protein>
    <submittedName>
        <fullName evidence="2">Uncharacterized protein</fullName>
    </submittedName>
</protein>